<organism evidence="1 2">
    <name type="scientific">Achromobacter anxifer</name>
    <dbReference type="NCBI Taxonomy" id="1287737"/>
    <lineage>
        <taxon>Bacteria</taxon>
        <taxon>Pseudomonadati</taxon>
        <taxon>Pseudomonadota</taxon>
        <taxon>Betaproteobacteria</taxon>
        <taxon>Burkholderiales</taxon>
        <taxon>Alcaligenaceae</taxon>
        <taxon>Achromobacter</taxon>
    </lineage>
</organism>
<name>A0A6S7EBP2_9BURK</name>
<evidence type="ECO:0000313" key="2">
    <source>
        <dbReference type="Proteomes" id="UP000494117"/>
    </source>
</evidence>
<keyword evidence="2" id="KW-1185">Reference proteome</keyword>
<reference evidence="1 2" key="1">
    <citation type="submission" date="2020-04" db="EMBL/GenBank/DDBJ databases">
        <authorList>
            <person name="De Canck E."/>
        </authorList>
    </citation>
    <scope>NUCLEOTIDE SEQUENCE [LARGE SCALE GENOMIC DNA]</scope>
    <source>
        <strain evidence="1 2">LMG 26858</strain>
    </source>
</reference>
<sequence>MNGIEFIVRDRAGWVPRIPLPRRRIPAEEVRQVRTMPAKKPAAPKKSP</sequence>
<evidence type="ECO:0000313" key="1">
    <source>
        <dbReference type="EMBL" id="CAB3904347.1"/>
    </source>
</evidence>
<proteinExistence type="predicted"/>
<dbReference type="AlphaFoldDB" id="A0A6S7EBP2"/>
<dbReference type="Proteomes" id="UP000494117">
    <property type="component" value="Unassembled WGS sequence"/>
</dbReference>
<gene>
    <name evidence="1" type="ORF">LMG26858_04401</name>
</gene>
<accession>A0A6S7EBP2</accession>
<dbReference type="EMBL" id="CADILG010000038">
    <property type="protein sequence ID" value="CAB3904347.1"/>
    <property type="molecule type" value="Genomic_DNA"/>
</dbReference>
<protein>
    <submittedName>
        <fullName evidence="1">Uncharacterized protein</fullName>
    </submittedName>
</protein>